<keyword evidence="3" id="KW-1185">Reference proteome</keyword>
<organism evidence="2 3">
    <name type="scientific">Leadbetterella byssophila (strain DSM 17132 / JCM 16389 / KACC 11308 / NBRC 106382 / 4M15)</name>
    <dbReference type="NCBI Taxonomy" id="649349"/>
    <lineage>
        <taxon>Bacteria</taxon>
        <taxon>Pseudomonadati</taxon>
        <taxon>Bacteroidota</taxon>
        <taxon>Cytophagia</taxon>
        <taxon>Cytophagales</taxon>
        <taxon>Leadbetterellaceae</taxon>
        <taxon>Leadbetterella</taxon>
    </lineage>
</organism>
<feature type="signal peptide" evidence="1">
    <location>
        <begin position="1"/>
        <end position="18"/>
    </location>
</feature>
<evidence type="ECO:0000256" key="1">
    <source>
        <dbReference type="SAM" id="SignalP"/>
    </source>
</evidence>
<keyword evidence="1" id="KW-0732">Signal</keyword>
<reference key="1">
    <citation type="submission" date="2010-11" db="EMBL/GenBank/DDBJ databases">
        <title>The complete genome of Leadbetterella byssophila DSM 17132.</title>
        <authorList>
            <consortium name="US DOE Joint Genome Institute (JGI-PGF)"/>
            <person name="Lucas S."/>
            <person name="Copeland A."/>
            <person name="Lapidus A."/>
            <person name="Glavina del Rio T."/>
            <person name="Dalin E."/>
            <person name="Tice H."/>
            <person name="Bruce D."/>
            <person name="Goodwin L."/>
            <person name="Pitluck S."/>
            <person name="Kyrpides N."/>
            <person name="Mavromatis K."/>
            <person name="Ivanova N."/>
            <person name="Teshima H."/>
            <person name="Brettin T."/>
            <person name="Detter J.C."/>
            <person name="Han C."/>
            <person name="Tapia R."/>
            <person name="Land M."/>
            <person name="Hauser L."/>
            <person name="Markowitz V."/>
            <person name="Cheng J.-F."/>
            <person name="Hugenholtz P."/>
            <person name="Woyke T."/>
            <person name="Wu D."/>
            <person name="Tindall B."/>
            <person name="Pomrenke H.G."/>
            <person name="Brambilla E."/>
            <person name="Klenk H.-P."/>
            <person name="Eisen J.A."/>
        </authorList>
    </citation>
    <scope>NUCLEOTIDE SEQUENCE [LARGE SCALE GENOMIC DNA]</scope>
    <source>
        <strain>DSM 17132</strain>
    </source>
</reference>
<proteinExistence type="predicted"/>
<dbReference type="AlphaFoldDB" id="E4RY67"/>
<dbReference type="STRING" id="649349.Lbys_1570"/>
<dbReference type="RefSeq" id="WP_013408327.1">
    <property type="nucleotide sequence ID" value="NC_014655.1"/>
</dbReference>
<dbReference type="HOGENOM" id="CLU_1426377_0_0_10"/>
<gene>
    <name evidence="2" type="ordered locus">Lbys_1570</name>
</gene>
<evidence type="ECO:0000313" key="2">
    <source>
        <dbReference type="EMBL" id="ADQ17278.1"/>
    </source>
</evidence>
<dbReference type="OrthoDB" id="963860at2"/>
<dbReference type="EMBL" id="CP002305">
    <property type="protein sequence ID" value="ADQ17278.1"/>
    <property type="molecule type" value="Genomic_DNA"/>
</dbReference>
<sequence>MKRTLFLAFFLLSLATQAQEFKTVEELLEKSDPKAFKAMTSKNPFIVVSNYRNGKRWKYFEGDILRFKTKEGKYFEEEIAYIEDSTFTIYKYNSIAQRMEQYAFKPSDIKSVYKYKRGGVWKTALLSMSPIVPMALIDWGVYNTPPWENENFLWITPIIGVGNVILFKHKNFFNQQRMGENRTFRIIRPY</sequence>
<evidence type="ECO:0000313" key="3">
    <source>
        <dbReference type="Proteomes" id="UP000007435"/>
    </source>
</evidence>
<protein>
    <submittedName>
        <fullName evidence="2">Uncharacterized protein</fullName>
    </submittedName>
</protein>
<feature type="chain" id="PRO_5003185944" evidence="1">
    <location>
        <begin position="19"/>
        <end position="190"/>
    </location>
</feature>
<dbReference type="KEGG" id="lby:Lbys_1570"/>
<accession>E4RY67</accession>
<name>E4RY67_LEAB4</name>
<reference evidence="2 3" key="2">
    <citation type="journal article" date="2011" name="Stand. Genomic Sci.">
        <title>Complete genome sequence of Leadbetterella byssophila type strain (4M15).</title>
        <authorList>
            <person name="Abt B."/>
            <person name="Teshima H."/>
            <person name="Lucas S."/>
            <person name="Lapidus A."/>
            <person name="Del Rio T.G."/>
            <person name="Nolan M."/>
            <person name="Tice H."/>
            <person name="Cheng J.F."/>
            <person name="Pitluck S."/>
            <person name="Liolios K."/>
            <person name="Pagani I."/>
            <person name="Ivanova N."/>
            <person name="Mavromatis K."/>
            <person name="Pati A."/>
            <person name="Tapia R."/>
            <person name="Han C."/>
            <person name="Goodwin L."/>
            <person name="Chen A."/>
            <person name="Palaniappan K."/>
            <person name="Land M."/>
            <person name="Hauser L."/>
            <person name="Chang Y.J."/>
            <person name="Jeffries C.D."/>
            <person name="Rohde M."/>
            <person name="Goker M."/>
            <person name="Tindall B.J."/>
            <person name="Detter J.C."/>
            <person name="Woyke T."/>
            <person name="Bristow J."/>
            <person name="Eisen J.A."/>
            <person name="Markowitz V."/>
            <person name="Hugenholtz P."/>
            <person name="Klenk H.P."/>
            <person name="Kyrpides N.C."/>
        </authorList>
    </citation>
    <scope>NUCLEOTIDE SEQUENCE [LARGE SCALE GENOMIC DNA]</scope>
    <source>
        <strain evidence="3">DSM 17132 / JCM 16389 / KACC 11308 / NBRC 106382 / 4M15</strain>
    </source>
</reference>
<dbReference type="Proteomes" id="UP000007435">
    <property type="component" value="Chromosome"/>
</dbReference>